<dbReference type="EMBL" id="CAJZBQ010000056">
    <property type="protein sequence ID" value="CAG9333075.1"/>
    <property type="molecule type" value="Genomic_DNA"/>
</dbReference>
<evidence type="ECO:0000313" key="6">
    <source>
        <dbReference type="Proteomes" id="UP001162131"/>
    </source>
</evidence>
<feature type="region of interest" description="Disordered" evidence="3">
    <location>
        <begin position="1"/>
        <end position="26"/>
    </location>
</feature>
<protein>
    <recommendedName>
        <fullName evidence="4">EF-hand domain-containing protein</fullName>
    </recommendedName>
</protein>
<evidence type="ECO:0000259" key="4">
    <source>
        <dbReference type="PROSITE" id="PS50222"/>
    </source>
</evidence>
<evidence type="ECO:0000256" key="2">
    <source>
        <dbReference type="SAM" id="Coils"/>
    </source>
</evidence>
<comment type="caution">
    <text evidence="5">The sequence shown here is derived from an EMBL/GenBank/DDBJ whole genome shotgun (WGS) entry which is preliminary data.</text>
</comment>
<keyword evidence="1" id="KW-0106">Calcium</keyword>
<dbReference type="PANTHER" id="PTHR35381:SF1">
    <property type="entry name" value="EF-HAND DOMAIN-CONTAINING PROTEIN"/>
    <property type="match status" value="1"/>
</dbReference>
<gene>
    <name evidence="5" type="ORF">BSTOLATCC_MIC57895</name>
</gene>
<dbReference type="InterPro" id="IPR038122">
    <property type="entry name" value="PFU_sf"/>
</dbReference>
<dbReference type="PROSITE" id="PS00018">
    <property type="entry name" value="EF_HAND_1"/>
    <property type="match status" value="1"/>
</dbReference>
<feature type="coiled-coil region" evidence="2">
    <location>
        <begin position="237"/>
        <end position="264"/>
    </location>
</feature>
<feature type="domain" description="EF-hand" evidence="4">
    <location>
        <begin position="428"/>
        <end position="463"/>
    </location>
</feature>
<feature type="compositionally biased region" description="Acidic residues" evidence="3">
    <location>
        <begin position="1"/>
        <end position="15"/>
    </location>
</feature>
<dbReference type="InterPro" id="IPR011992">
    <property type="entry name" value="EF-hand-dom_pair"/>
</dbReference>
<reference evidence="5" key="1">
    <citation type="submission" date="2021-09" db="EMBL/GenBank/DDBJ databases">
        <authorList>
            <consortium name="AG Swart"/>
            <person name="Singh M."/>
            <person name="Singh A."/>
            <person name="Seah K."/>
            <person name="Emmerich C."/>
        </authorList>
    </citation>
    <scope>NUCLEOTIDE SEQUENCE</scope>
    <source>
        <strain evidence="5">ATCC30299</strain>
    </source>
</reference>
<keyword evidence="2" id="KW-0175">Coiled coil</keyword>
<sequence>MEDPVSLSDTEEYSAQEDSPKARPKNQELLVMTVEIGDGRQDIITISENDDPFQLAHDFAMKHKLDKSLQQSLAHVIRQNKELVEKRANSTSPDLGKMSDFFGSYSSSYTPKDNFLFETNSKGNHAPTINPRSKALANKRQSQGSVYDRLYRQGAKPSKSVLSNNTTTALTKSKTQSNINYGEWLYIKGLKQKEALLKNGEAKRQENESKELMSYSFKPQINKFSSLLSPRNYEKTEDLLNRKAEEYKERLADLKAKVEVDEMKECTFTPAIKETSWNRSRTSTKPIHEELFSQASRKKEKQIELEEESIRQYSFRPEIHVEKKEVESTNEFIERLVNSKKKVEEELEAMRLQQQPTHDESTGQRLFHPQTYSKTNRNEQPIWEHLYSLKDEKQKKINEVTAETQTFWNATAAAQKASAASQKIFKDFRIKQYQKLFSTLDSDNDGKISSQEINIDDLDGKNLAILTPIFNDIETSQSPMEFPEFAEKLEELCNTLTVEERAHLLKRETIAEIKQQETSQEAPVLISEKSIKLAEKSRSSLPEDIYERSVMTTKLNQLKLAKQKEMKEHQELQSCTFRPSLKSK</sequence>
<dbReference type="Proteomes" id="UP001162131">
    <property type="component" value="Unassembled WGS sequence"/>
</dbReference>
<dbReference type="InterPro" id="IPR002048">
    <property type="entry name" value="EF_hand_dom"/>
</dbReference>
<keyword evidence="6" id="KW-1185">Reference proteome</keyword>
<dbReference type="AlphaFoldDB" id="A0AAU9KBT8"/>
<dbReference type="PROSITE" id="PS50222">
    <property type="entry name" value="EF_HAND_2"/>
    <property type="match status" value="1"/>
</dbReference>
<accession>A0AAU9KBT8</accession>
<dbReference type="GO" id="GO:0005509">
    <property type="term" value="F:calcium ion binding"/>
    <property type="evidence" value="ECO:0007669"/>
    <property type="project" value="InterPro"/>
</dbReference>
<dbReference type="Gene3D" id="3.10.20.870">
    <property type="entry name" value="PFU (PLAA family ubiquitin binding), C-terminal domain"/>
    <property type="match status" value="1"/>
</dbReference>
<dbReference type="InterPro" id="IPR018247">
    <property type="entry name" value="EF_Hand_1_Ca_BS"/>
</dbReference>
<evidence type="ECO:0000313" key="5">
    <source>
        <dbReference type="EMBL" id="CAG9333075.1"/>
    </source>
</evidence>
<dbReference type="PANTHER" id="PTHR35381">
    <property type="entry name" value="EF-HAND DOMAIN-CONTAINING PROTEIN"/>
    <property type="match status" value="1"/>
</dbReference>
<dbReference type="SUPFAM" id="SSF47473">
    <property type="entry name" value="EF-hand"/>
    <property type="match status" value="1"/>
</dbReference>
<name>A0AAU9KBT8_9CILI</name>
<evidence type="ECO:0000256" key="3">
    <source>
        <dbReference type="SAM" id="MobiDB-lite"/>
    </source>
</evidence>
<evidence type="ECO:0000256" key="1">
    <source>
        <dbReference type="ARBA" id="ARBA00022837"/>
    </source>
</evidence>
<proteinExistence type="predicted"/>
<organism evidence="5 6">
    <name type="scientific">Blepharisma stoltei</name>
    <dbReference type="NCBI Taxonomy" id="1481888"/>
    <lineage>
        <taxon>Eukaryota</taxon>
        <taxon>Sar</taxon>
        <taxon>Alveolata</taxon>
        <taxon>Ciliophora</taxon>
        <taxon>Postciliodesmatophora</taxon>
        <taxon>Heterotrichea</taxon>
        <taxon>Heterotrichida</taxon>
        <taxon>Blepharismidae</taxon>
        <taxon>Blepharisma</taxon>
    </lineage>
</organism>